<evidence type="ECO:0000256" key="2">
    <source>
        <dbReference type="SAM" id="MobiDB-lite"/>
    </source>
</evidence>
<evidence type="ECO:0000313" key="4">
    <source>
        <dbReference type="Proteomes" id="UP000318626"/>
    </source>
</evidence>
<name>A0A518CE84_9BACT</name>
<accession>A0A518CE84</accession>
<dbReference type="Proteomes" id="UP000318626">
    <property type="component" value="Chromosome"/>
</dbReference>
<evidence type="ECO:0008006" key="5">
    <source>
        <dbReference type="Google" id="ProtNLM"/>
    </source>
</evidence>
<dbReference type="AlphaFoldDB" id="A0A518CE84"/>
<feature type="coiled-coil region" evidence="1">
    <location>
        <begin position="474"/>
        <end position="501"/>
    </location>
</feature>
<keyword evidence="1" id="KW-0175">Coiled coil</keyword>
<sequence>MLRLSLRPGLLLAGLLLFSLPLAAEDRFLTIGGGPVADGNQISLENNVLFFQRVLSQLGLEKAEHQILFADGSNPAVDLQYENVDRDPEDIHRLLAEIVGPGQGIKFDYRSSTIPGISGEATPESIEKTLADLSHRLNSDDRVIFYFTGHGGKDRTRPAPPPKANDKMKEEDAKSDDTKEEETDHKKEADKPAKKTRREPTYSGNVTHLWYRDKMTAKEWTEKLDELPPNVPFVAVMVQCYSGGFGNLIFKGGDPDKGLADHRRCGFFSTVPDRVAAGCTPNVDQAEYREYSSYFWEALSGVSRIGESIEKPDFDQDGVTTLLEAHAYTVLHADTIDIPTRTSDFFLREYSTLQGENDLATIHTPIDQLMAGADASEQAVIEGLSGRFEFSEVDRGKQVEEAIRDKKGTKRKVDGDVRRQLGEINGLKQKIRESLEKKWPVITNPWHPQTMVLLTEEPDYLRSNILEHEEYPSLKKATTKLEELRQEQEALELEIVKLERLKFWLERRARVLNLENTSDSDMIQRLHALVELESQSI</sequence>
<evidence type="ECO:0000313" key="3">
    <source>
        <dbReference type="EMBL" id="QDU77533.1"/>
    </source>
</evidence>
<keyword evidence="4" id="KW-1185">Reference proteome</keyword>
<proteinExistence type="predicted"/>
<feature type="compositionally biased region" description="Basic and acidic residues" evidence="2">
    <location>
        <begin position="164"/>
        <end position="193"/>
    </location>
</feature>
<protein>
    <recommendedName>
        <fullName evidence="5">Caspase domain protein</fullName>
    </recommendedName>
</protein>
<dbReference type="KEGG" id="bvo:Pan97_46040"/>
<dbReference type="RefSeq" id="WP_196782187.1">
    <property type="nucleotide sequence ID" value="NZ_CP036289.1"/>
</dbReference>
<dbReference type="Gene3D" id="3.40.50.1460">
    <property type="match status" value="1"/>
</dbReference>
<gene>
    <name evidence="3" type="ORF">Pan97_46040</name>
</gene>
<feature type="region of interest" description="Disordered" evidence="2">
    <location>
        <begin position="149"/>
        <end position="201"/>
    </location>
</feature>
<evidence type="ECO:0000256" key="1">
    <source>
        <dbReference type="SAM" id="Coils"/>
    </source>
</evidence>
<reference evidence="4" key="1">
    <citation type="submission" date="2019-02" db="EMBL/GenBank/DDBJ databases">
        <title>Deep-cultivation of Planctomycetes and their phenomic and genomic characterization uncovers novel biology.</title>
        <authorList>
            <person name="Wiegand S."/>
            <person name="Jogler M."/>
            <person name="Boedeker C."/>
            <person name="Pinto D."/>
            <person name="Vollmers J."/>
            <person name="Rivas-Marin E."/>
            <person name="Kohn T."/>
            <person name="Peeters S.H."/>
            <person name="Heuer A."/>
            <person name="Rast P."/>
            <person name="Oberbeckmann S."/>
            <person name="Bunk B."/>
            <person name="Jeske O."/>
            <person name="Meyerdierks A."/>
            <person name="Storesund J.E."/>
            <person name="Kallscheuer N."/>
            <person name="Luecker S."/>
            <person name="Lage O.M."/>
            <person name="Pohl T."/>
            <person name="Merkel B.J."/>
            <person name="Hornburger P."/>
            <person name="Mueller R.-W."/>
            <person name="Bruemmer F."/>
            <person name="Labrenz M."/>
            <person name="Spormann A.M."/>
            <person name="Op den Camp H."/>
            <person name="Overmann J."/>
            <person name="Amann R."/>
            <person name="Jetten M.S.M."/>
            <person name="Mascher T."/>
            <person name="Medema M.H."/>
            <person name="Devos D.P."/>
            <person name="Kaster A.-K."/>
            <person name="Ovreas L."/>
            <person name="Rohde M."/>
            <person name="Galperin M.Y."/>
            <person name="Jogler C."/>
        </authorList>
    </citation>
    <scope>NUCLEOTIDE SEQUENCE [LARGE SCALE GENOMIC DNA]</scope>
    <source>
        <strain evidence="4">Pan97</strain>
    </source>
</reference>
<organism evidence="3 4">
    <name type="scientific">Bremerella volcania</name>
    <dbReference type="NCBI Taxonomy" id="2527984"/>
    <lineage>
        <taxon>Bacteria</taxon>
        <taxon>Pseudomonadati</taxon>
        <taxon>Planctomycetota</taxon>
        <taxon>Planctomycetia</taxon>
        <taxon>Pirellulales</taxon>
        <taxon>Pirellulaceae</taxon>
        <taxon>Bremerella</taxon>
    </lineage>
</organism>
<dbReference type="EMBL" id="CP036289">
    <property type="protein sequence ID" value="QDU77533.1"/>
    <property type="molecule type" value="Genomic_DNA"/>
</dbReference>